<proteinExistence type="predicted"/>
<comment type="caution">
    <text evidence="1">The sequence shown here is derived from an EMBL/GenBank/DDBJ whole genome shotgun (WGS) entry which is preliminary data.</text>
</comment>
<organism evidence="1 2">
    <name type="scientific">Mythimna loreyi</name>
    <dbReference type="NCBI Taxonomy" id="667449"/>
    <lineage>
        <taxon>Eukaryota</taxon>
        <taxon>Metazoa</taxon>
        <taxon>Ecdysozoa</taxon>
        <taxon>Arthropoda</taxon>
        <taxon>Hexapoda</taxon>
        <taxon>Insecta</taxon>
        <taxon>Pterygota</taxon>
        <taxon>Neoptera</taxon>
        <taxon>Endopterygota</taxon>
        <taxon>Lepidoptera</taxon>
        <taxon>Glossata</taxon>
        <taxon>Ditrysia</taxon>
        <taxon>Noctuoidea</taxon>
        <taxon>Noctuidae</taxon>
        <taxon>Noctuinae</taxon>
        <taxon>Hadenini</taxon>
        <taxon>Mythimna</taxon>
    </lineage>
</organism>
<keyword evidence="2" id="KW-1185">Reference proteome</keyword>
<dbReference type="EMBL" id="CM056777">
    <property type="protein sequence ID" value="KAJ8737448.1"/>
    <property type="molecule type" value="Genomic_DNA"/>
</dbReference>
<gene>
    <name evidence="1" type="ORF">PYW08_000043</name>
</gene>
<reference evidence="1" key="1">
    <citation type="submission" date="2023-03" db="EMBL/GenBank/DDBJ databases">
        <title>Chromosome-level genomes of two armyworms, Mythimna separata and Mythimna loreyi, provide insights into the biosynthesis and reception of sex pheromones.</title>
        <authorList>
            <person name="Zhao H."/>
        </authorList>
    </citation>
    <scope>NUCLEOTIDE SEQUENCE</scope>
    <source>
        <strain evidence="1">BeijingLab</strain>
    </source>
</reference>
<evidence type="ECO:0000313" key="2">
    <source>
        <dbReference type="Proteomes" id="UP001231649"/>
    </source>
</evidence>
<name>A0ACC2RBV1_9NEOP</name>
<accession>A0ACC2RBV1</accession>
<evidence type="ECO:0000313" key="1">
    <source>
        <dbReference type="EMBL" id="KAJ8737448.1"/>
    </source>
</evidence>
<sequence>MAEHKRFKELITKRASAKGQITKFKNYLSSISSEDDLNEIQLTELSIKLAKFEALSVKVDDLQSEIEVLDPGNIDAEIDERDNIEQDIVINIATAKNLISKFSRKAELELRRHSIHNTSCCSEDHPSLGLKLPQIQIQRFNGDHFRWLEFKDTFESLIHNNDRIPDINKYYYLNSYLQGDAARVLSNLEISSKNYSEAWKLLCNRYDNNDILINHHLNSLLNIKQLPRESERSLRYLVDHITKNLRALVSLGQPTDNWDVLIIFIVSAKLDGHTLLKWEEYRTNNVSGRPKLEHFFKFITDRANVLESAQRNNNHVDNIMGSRTPTSQRSTPNNNQTHKHSQNKTPSNTVKSFASTSSNVKHKEPKGFTCIVCDGGHRIYDCPVFKAKGIDERMSDVTRYKLCINCLRQGHAVNNCRFRSCQEPECNERHNSLLHRPSTLTTQIAHVEESGEIVASYCNKNINYILLSTAMVEVSNPLGQQKVQVRALLDCGSQSSFVTESLKIRLSLKSHHIDSLKVFGIGNTQANNVTESCNIILQSLNNKFNINTSCFVLKELTGRLPKIPVDISRYPKITRKYPIG</sequence>
<dbReference type="Proteomes" id="UP001231649">
    <property type="component" value="Chromosome 1"/>
</dbReference>
<protein>
    <submittedName>
        <fullName evidence="1">Uncharacterized protein</fullName>
    </submittedName>
</protein>